<proteinExistence type="predicted"/>
<protein>
    <submittedName>
        <fullName evidence="1">Uncharacterized protein</fullName>
    </submittedName>
</protein>
<accession>A0A5J4S980</accession>
<dbReference type="EMBL" id="SNRY01000363">
    <property type="protein sequence ID" value="KAA6341823.1"/>
    <property type="molecule type" value="Genomic_DNA"/>
</dbReference>
<reference evidence="1" key="1">
    <citation type="submission" date="2019-03" db="EMBL/GenBank/DDBJ databases">
        <title>Single cell metagenomics reveals metabolic interactions within the superorganism composed of flagellate Streblomastix strix and complex community of Bacteroidetes bacteria on its surface.</title>
        <authorList>
            <person name="Treitli S.C."/>
            <person name="Kolisko M."/>
            <person name="Husnik F."/>
            <person name="Keeling P."/>
            <person name="Hampl V."/>
        </authorList>
    </citation>
    <scope>NUCLEOTIDE SEQUENCE</scope>
    <source>
        <strain evidence="1">STM</strain>
    </source>
</reference>
<dbReference type="AlphaFoldDB" id="A0A5J4S980"/>
<name>A0A5J4S980_9ZZZZ</name>
<sequence length="446" mass="53544">MDIINNTYYCLERFNRLVKLQVKIRLESFTGEIKINHAGKVPDMEDFKTAIEQTLHSAKYSDSFIDTVNQIFFLSWANSDLIVEANLSNRQAYNEFCKLSPQVRELDKLSLDVFDFIGSAVFESQDNLFHYKGFEVAKTEFPEYCYKEDKYILWPLYHLVCSLIESYHKQEMIDIRNQLSYLDKSEVNNFIKQQQDRRLRNIWESVKGFCDRNLVFEYLEPESKIGKDYLVYTILSNFMEKTNVDGYICYVEFDYTKYHSRFQWSFEKNTPEDYKDLFALPEFNRLVYLLCNIFYVKEIEREKLTDLTPIETVTKLLEDNRKQEFVDNYLLDVTLLGKIYTEFNGELWTDIPIRNFLNLFTTSIHFEEKFKVLQKERFHYLLKKIWLNGEHRNYFTTEKEWIEPFLKNYNLSVSGYWNQTVKNGKQVKHRTFISSVDKILPLTELS</sequence>
<comment type="caution">
    <text evidence="1">The sequence shown here is derived from an EMBL/GenBank/DDBJ whole genome shotgun (WGS) entry which is preliminary data.</text>
</comment>
<organism evidence="1">
    <name type="scientific">termite gut metagenome</name>
    <dbReference type="NCBI Taxonomy" id="433724"/>
    <lineage>
        <taxon>unclassified sequences</taxon>
        <taxon>metagenomes</taxon>
        <taxon>organismal metagenomes</taxon>
    </lineage>
</organism>
<gene>
    <name evidence="1" type="ORF">EZS27_010396</name>
</gene>
<evidence type="ECO:0000313" key="1">
    <source>
        <dbReference type="EMBL" id="KAA6341823.1"/>
    </source>
</evidence>